<organism evidence="1 2">
    <name type="scientific">Zhouia spongiae</name>
    <dbReference type="NCBI Taxonomy" id="2202721"/>
    <lineage>
        <taxon>Bacteria</taxon>
        <taxon>Pseudomonadati</taxon>
        <taxon>Bacteroidota</taxon>
        <taxon>Flavobacteriia</taxon>
        <taxon>Flavobacteriales</taxon>
        <taxon>Flavobacteriaceae</taxon>
        <taxon>Zhouia</taxon>
    </lineage>
</organism>
<accession>A0ABY3YP47</accession>
<dbReference type="RefSeq" id="WP_242937709.1">
    <property type="nucleotide sequence ID" value="NZ_CP094326.1"/>
</dbReference>
<name>A0ABY3YP47_9FLAO</name>
<evidence type="ECO:0000313" key="1">
    <source>
        <dbReference type="EMBL" id="UNY99309.1"/>
    </source>
</evidence>
<keyword evidence="2" id="KW-1185">Reference proteome</keyword>
<evidence type="ECO:0000313" key="2">
    <source>
        <dbReference type="Proteomes" id="UP000829476"/>
    </source>
</evidence>
<dbReference type="Proteomes" id="UP000829476">
    <property type="component" value="Chromosome"/>
</dbReference>
<protein>
    <submittedName>
        <fullName evidence="1">Uncharacterized protein</fullName>
    </submittedName>
</protein>
<dbReference type="EMBL" id="CP094326">
    <property type="protein sequence ID" value="UNY99309.1"/>
    <property type="molecule type" value="Genomic_DNA"/>
</dbReference>
<gene>
    <name evidence="1" type="ORF">MQE36_02945</name>
</gene>
<sequence>MKNLKTLCTPLSHLGKMCAYGLLNNMPSPQRSSYKARKVTTCTLLAATILFSGCKSDDDSSSYIDIPEPPTAQEFNALIQNTLESYIQDFQFEADGSTVEFNSEAGVQLQINTGCLTLNGNAVTGTVDLEYIELFSKADMLVTNKPTMGILPDNSRDVMVSGGEFYINLTQNGTQLEAICEYRLRVPDELTGGEDQNMELWDGIIDQNGDLSWESNSSSVFYEGGSYYAFLDRFGWTNIDRFTADPRPKTTINVQVPDGYNLGNSKIYISYDGENHLLGTVHIFNDGVFSEHYGKLPVGLACHIIFITERNGNFSYAIKPITIEENHTISFSIPETTTGTQDDILTAIEALP</sequence>
<proteinExistence type="predicted"/>
<reference evidence="1 2" key="1">
    <citation type="journal article" date="2018" name="Int. J. Syst. Evol. Microbiol.">
        <title>Zhouia spongiae sp. nov., isolated from a marine sponge.</title>
        <authorList>
            <person name="Zhuang L."/>
            <person name="Lin B."/>
            <person name="Qin F."/>
            <person name="Luo L."/>
        </authorList>
    </citation>
    <scope>NUCLEOTIDE SEQUENCE [LARGE SCALE GENOMIC DNA]</scope>
    <source>
        <strain evidence="1 2">HN-Y44</strain>
    </source>
</reference>